<sequence length="59" mass="6370">MKGAHFETFVDRAGAWRWRLVAGNGRVVAVGEAHTRERDARRAALTVARLAPGAKVVSA</sequence>
<feature type="domain" description="DUF1508" evidence="2">
    <location>
        <begin position="11"/>
        <end position="57"/>
    </location>
</feature>
<comment type="caution">
    <text evidence="3">The sequence shown here is derived from an EMBL/GenBank/DDBJ whole genome shotgun (WGS) entry which is preliminary data.</text>
</comment>
<evidence type="ECO:0000313" key="3">
    <source>
        <dbReference type="EMBL" id="MDH7453580.1"/>
    </source>
</evidence>
<dbReference type="Proteomes" id="UP001160550">
    <property type="component" value="Unassembled WGS sequence"/>
</dbReference>
<dbReference type="InterPro" id="IPR036913">
    <property type="entry name" value="YegP-like_sf"/>
</dbReference>
<reference evidence="3" key="2">
    <citation type="submission" date="2023-04" db="EMBL/GenBank/DDBJ databases">
        <authorList>
            <person name="Sun J.-Q."/>
        </authorList>
    </citation>
    <scope>NUCLEOTIDE SEQUENCE</scope>
    <source>
        <strain evidence="3">CC-YY355</strain>
    </source>
</reference>
<dbReference type="SUPFAM" id="SSF160113">
    <property type="entry name" value="YegP-like"/>
    <property type="match status" value="1"/>
</dbReference>
<reference evidence="3" key="1">
    <citation type="journal article" date="2007" name="Int. J. Syst. Evol. Microbiol.">
        <title>Luteimonas composti sp. nov., a moderately thermophilic bacterium isolated from food waste.</title>
        <authorList>
            <person name="Young C.C."/>
            <person name="Kampfer P."/>
            <person name="Chen W.M."/>
            <person name="Yen W.S."/>
            <person name="Arun A.B."/>
            <person name="Lai W.A."/>
            <person name="Shen F.T."/>
            <person name="Rekha P.D."/>
            <person name="Lin K.Y."/>
            <person name="Chou J.H."/>
        </authorList>
    </citation>
    <scope>NUCLEOTIDE SEQUENCE</scope>
    <source>
        <strain evidence="3">CC-YY355</strain>
    </source>
</reference>
<keyword evidence="4" id="KW-1185">Reference proteome</keyword>
<dbReference type="Gene3D" id="3.30.160.160">
    <property type="entry name" value="YegP-like"/>
    <property type="match status" value="1"/>
</dbReference>
<accession>A0ABT6MTB6</accession>
<name>A0ABT6MTB6_9GAMM</name>
<proteinExistence type="inferred from homology"/>
<comment type="similarity">
    <text evidence="1">Belongs to the UPF0339 family. Duplicated subfamily.</text>
</comment>
<organism evidence="3 4">
    <name type="scientific">Luteimonas composti</name>
    <dbReference type="NCBI Taxonomy" id="398257"/>
    <lineage>
        <taxon>Bacteria</taxon>
        <taxon>Pseudomonadati</taxon>
        <taxon>Pseudomonadota</taxon>
        <taxon>Gammaproteobacteria</taxon>
        <taxon>Lysobacterales</taxon>
        <taxon>Lysobacteraceae</taxon>
        <taxon>Luteimonas</taxon>
    </lineage>
</organism>
<dbReference type="InterPro" id="IPR010879">
    <property type="entry name" value="DUF1508"/>
</dbReference>
<protein>
    <submittedName>
        <fullName evidence="3">DUF1508 domain-containing protein</fullName>
    </submittedName>
</protein>
<evidence type="ECO:0000259" key="2">
    <source>
        <dbReference type="Pfam" id="PF07411"/>
    </source>
</evidence>
<dbReference type="EMBL" id="JARYGX010000021">
    <property type="protein sequence ID" value="MDH7453580.1"/>
    <property type="molecule type" value="Genomic_DNA"/>
</dbReference>
<gene>
    <name evidence="3" type="ORF">QF205_10950</name>
</gene>
<dbReference type="RefSeq" id="WP_280942799.1">
    <property type="nucleotide sequence ID" value="NZ_JARYGX010000021.1"/>
</dbReference>
<evidence type="ECO:0000313" key="4">
    <source>
        <dbReference type="Proteomes" id="UP001160550"/>
    </source>
</evidence>
<evidence type="ECO:0000256" key="1">
    <source>
        <dbReference type="ARBA" id="ARBA00007576"/>
    </source>
</evidence>
<dbReference type="Pfam" id="PF07411">
    <property type="entry name" value="DUF1508"/>
    <property type="match status" value="1"/>
</dbReference>